<reference evidence="2" key="1">
    <citation type="submission" date="2017-01" db="EMBL/GenBank/DDBJ databases">
        <authorList>
            <person name="Wang Y."/>
            <person name="White M."/>
            <person name="Kvist S."/>
            <person name="Moncalvo J.-M."/>
        </authorList>
    </citation>
    <scope>NUCLEOTIDE SEQUENCE [LARGE SCALE GENOMIC DNA]</scope>
    <source>
        <strain evidence="2">ID-206-W2</strain>
    </source>
</reference>
<dbReference type="Proteomes" id="UP000187429">
    <property type="component" value="Unassembled WGS sequence"/>
</dbReference>
<comment type="caution">
    <text evidence="1">The sequence shown here is derived from an EMBL/GenBank/DDBJ whole genome shotgun (WGS) entry which is preliminary data.</text>
</comment>
<gene>
    <name evidence="1" type="ORF">AYI69_g7511</name>
</gene>
<accession>A0A1R1XRP8</accession>
<evidence type="ECO:0000313" key="2">
    <source>
        <dbReference type="Proteomes" id="UP000187429"/>
    </source>
</evidence>
<evidence type="ECO:0000313" key="1">
    <source>
        <dbReference type="EMBL" id="OMJ17209.1"/>
    </source>
</evidence>
<name>A0A1R1XRP8_9FUNG</name>
<proteinExistence type="predicted"/>
<dbReference type="AlphaFoldDB" id="A0A1R1XRP8"/>
<dbReference type="EMBL" id="LSSM01003653">
    <property type="protein sequence ID" value="OMJ17209.1"/>
    <property type="molecule type" value="Genomic_DNA"/>
</dbReference>
<sequence length="82" mass="9505">MQSIIKNSLLVQSEHFSEFQTRECKFYQVPDYLYGWRRASNMTSFLGAIIVSKVALNDPKYHTSKVDYNELGPASIHSKQFN</sequence>
<organism evidence="1 2">
    <name type="scientific">Smittium culicis</name>
    <dbReference type="NCBI Taxonomy" id="133412"/>
    <lineage>
        <taxon>Eukaryota</taxon>
        <taxon>Fungi</taxon>
        <taxon>Fungi incertae sedis</taxon>
        <taxon>Zoopagomycota</taxon>
        <taxon>Kickxellomycotina</taxon>
        <taxon>Harpellomycetes</taxon>
        <taxon>Harpellales</taxon>
        <taxon>Legeriomycetaceae</taxon>
        <taxon>Smittium</taxon>
    </lineage>
</organism>
<dbReference type="OrthoDB" id="74201at2759"/>
<keyword evidence="2" id="KW-1185">Reference proteome</keyword>
<dbReference type="Gene3D" id="3.30.420.40">
    <property type="match status" value="1"/>
</dbReference>
<protein>
    <submittedName>
        <fullName evidence="1">Uncharacterized protein</fullName>
    </submittedName>
</protein>